<evidence type="ECO:0008006" key="3">
    <source>
        <dbReference type="Google" id="ProtNLM"/>
    </source>
</evidence>
<gene>
    <name evidence="1" type="ORF">GNP88_20345</name>
</gene>
<evidence type="ECO:0000313" key="2">
    <source>
        <dbReference type="Proteomes" id="UP000448038"/>
    </source>
</evidence>
<name>A0A844P5P4_ALIFS</name>
<protein>
    <recommendedName>
        <fullName evidence="3">C2H2-type domain-containing protein</fullName>
    </recommendedName>
</protein>
<dbReference type="EMBL" id="WOBN01000058">
    <property type="protein sequence ID" value="MUK51443.1"/>
    <property type="molecule type" value="Genomic_DNA"/>
</dbReference>
<accession>A0A844P5P4</accession>
<evidence type="ECO:0000313" key="1">
    <source>
        <dbReference type="EMBL" id="MUK51443.1"/>
    </source>
</evidence>
<proteinExistence type="predicted"/>
<dbReference type="Proteomes" id="UP000448038">
    <property type="component" value="Unassembled WGS sequence"/>
</dbReference>
<reference evidence="1 2" key="1">
    <citation type="submission" date="2019-11" db="EMBL/GenBank/DDBJ databases">
        <title>Using colonization assays and comparative genomics to discover symbiosis behaviors and factors in Vibrio fischeri.</title>
        <authorList>
            <person name="Bongrand C."/>
            <person name="Moriano-Gutierrez S."/>
            <person name="Arevalo P."/>
            <person name="Mcfall-Ngai M."/>
            <person name="Visick K."/>
            <person name="Polz M.F."/>
            <person name="Ruby E.G."/>
        </authorList>
    </citation>
    <scope>NUCLEOTIDE SEQUENCE [LARGE SCALE GENOMIC DNA]</scope>
    <source>
        <strain evidence="2">emors.4.1</strain>
    </source>
</reference>
<dbReference type="RefSeq" id="WP_155656757.1">
    <property type="nucleotide sequence ID" value="NZ_WOBN01000058.1"/>
</dbReference>
<dbReference type="AlphaFoldDB" id="A0A844P5P4"/>
<sequence>MNKINCQDCGCYFDSALLLTAHQHVCSRTIFKKGPSFKTKLSKKQLKIRRMIIGSFEWAQVQPNKDTPKRLKKLLLDKTIAVLEKEIVRLEFQLVFKNSPSETDLKRLIAFSHAHNSLSCRNKMLGVIDKTAKINNKLIKKVKEKARKKAVREMHAKLKPDIERTNDLMDVYFKSGERAVSSGGLPSLGKRK</sequence>
<comment type="caution">
    <text evidence="1">The sequence shown here is derived from an EMBL/GenBank/DDBJ whole genome shotgun (WGS) entry which is preliminary data.</text>
</comment>
<organism evidence="1 2">
    <name type="scientific">Aliivibrio fischeri</name>
    <name type="common">Vibrio fischeri</name>
    <dbReference type="NCBI Taxonomy" id="668"/>
    <lineage>
        <taxon>Bacteria</taxon>
        <taxon>Pseudomonadati</taxon>
        <taxon>Pseudomonadota</taxon>
        <taxon>Gammaproteobacteria</taxon>
        <taxon>Vibrionales</taxon>
        <taxon>Vibrionaceae</taxon>
        <taxon>Aliivibrio</taxon>
    </lineage>
</organism>